<feature type="signal peptide" evidence="3">
    <location>
        <begin position="1"/>
        <end position="23"/>
    </location>
</feature>
<dbReference type="Pfam" id="PF00561">
    <property type="entry name" value="Abhydrolase_1"/>
    <property type="match status" value="1"/>
</dbReference>
<dbReference type="PROSITE" id="PS51257">
    <property type="entry name" value="PROKAR_LIPOPROTEIN"/>
    <property type="match status" value="1"/>
</dbReference>
<evidence type="ECO:0000256" key="3">
    <source>
        <dbReference type="SAM" id="SignalP"/>
    </source>
</evidence>
<keyword evidence="2 6" id="KW-0378">Hydrolase</keyword>
<keyword evidence="3" id="KW-0732">Signal</keyword>
<dbReference type="PANTHER" id="PTHR43248">
    <property type="entry name" value="2-SUCCINYL-6-HYDROXY-2,4-CYCLOHEXADIENE-1-CARBOXYLATE SYNTHASE"/>
    <property type="match status" value="1"/>
</dbReference>
<accession>A0ABT2PRS0</accession>
<proteinExistence type="inferred from homology"/>
<evidence type="ECO:0000259" key="5">
    <source>
        <dbReference type="Pfam" id="PF08386"/>
    </source>
</evidence>
<feature type="domain" description="AB hydrolase-1" evidence="4">
    <location>
        <begin position="111"/>
        <end position="277"/>
    </location>
</feature>
<dbReference type="Proteomes" id="UP001525968">
    <property type="component" value="Unassembled WGS sequence"/>
</dbReference>
<reference evidence="6 7" key="1">
    <citation type="submission" date="2022-09" db="EMBL/GenBank/DDBJ databases">
        <title>Draft genome of isolate Be4.</title>
        <authorList>
            <person name="Sanchez-Castro I."/>
            <person name="Martinez-Rodriguez P."/>
            <person name="Descostes M."/>
            <person name="Merroun M."/>
        </authorList>
    </citation>
    <scope>NUCLEOTIDE SEQUENCE [LARGE SCALE GENOMIC DNA]</scope>
    <source>
        <strain evidence="6 7">Be4</strain>
    </source>
</reference>
<feature type="chain" id="PRO_5046388898" evidence="3">
    <location>
        <begin position="24"/>
        <end position="571"/>
    </location>
</feature>
<evidence type="ECO:0000259" key="4">
    <source>
        <dbReference type="Pfam" id="PF00561"/>
    </source>
</evidence>
<organism evidence="6 7">
    <name type="scientific">Acidovorax bellezanensis</name>
    <dbReference type="NCBI Taxonomy" id="2976702"/>
    <lineage>
        <taxon>Bacteria</taxon>
        <taxon>Pseudomonadati</taxon>
        <taxon>Pseudomonadota</taxon>
        <taxon>Betaproteobacteria</taxon>
        <taxon>Burkholderiales</taxon>
        <taxon>Comamonadaceae</taxon>
        <taxon>Acidovorax</taxon>
    </lineage>
</organism>
<sequence length="571" mass="61663">MRAFLFQRWGRCAAAALIAGLMAACGGDGNGVATQTQDAPLATFAEQKLDWQACDPEMLGEDVNQALALYGKHAQCTRMRVPMDYDNSAGAELKIEVLRVAVAQPTQRLGAIVFNPGGPGVNGLMTAVYTGFQLMASDDARLQAMAGRYDLIGFSPRGTGASNPLNCDAAGTFAEFGSYTFNRSAENLQAVQHNARLQAEACLSNPLTQHIHTDATARDMDLLRAVLGESKLNYIGYSYGSWLGAWYARLFPDRVGRMLLDGVDNIADSLAWVSDKGLGPQRILDQVMLPYAARHDDKLGLGDAATLRNALLALSPELQEVLFDNIEFAKSSKIQDSILWMSAAVGLHALMQAHPDADEEAMRILIESHDAFSPVPRINADVKKFALALVDKLTGDDDDDDDGPDTMAVQDADGRIRILPTFNVLMSVRCNESAKVGDAQYWLDKSHEAVLRYPTAGGFAAGNFCAHWTLPTRPFPAATTTENAPLLMLQSRYDGQTPVEGAMATLAALPQARMIVVEDEYEHGVFPYGTQCVDRQVADYFLDGTLPQRLSSCAGKPLGGAFNGTSPSPSD</sequence>
<dbReference type="RefSeq" id="WP_261502423.1">
    <property type="nucleotide sequence ID" value="NZ_JAODYH010000017.1"/>
</dbReference>
<keyword evidence="7" id="KW-1185">Reference proteome</keyword>
<comment type="similarity">
    <text evidence="1">Belongs to the peptidase S33 family.</text>
</comment>
<name>A0ABT2PRS0_9BURK</name>
<gene>
    <name evidence="6" type="ORF">N0K08_21285</name>
</gene>
<evidence type="ECO:0000256" key="2">
    <source>
        <dbReference type="ARBA" id="ARBA00022801"/>
    </source>
</evidence>
<dbReference type="GO" id="GO:0016787">
    <property type="term" value="F:hydrolase activity"/>
    <property type="evidence" value="ECO:0007669"/>
    <property type="project" value="UniProtKB-KW"/>
</dbReference>
<evidence type="ECO:0000313" key="6">
    <source>
        <dbReference type="EMBL" id="MCT9813171.1"/>
    </source>
</evidence>
<protein>
    <submittedName>
        <fullName evidence="6">Alpha/beta hydrolase</fullName>
    </submittedName>
</protein>
<evidence type="ECO:0000313" key="7">
    <source>
        <dbReference type="Proteomes" id="UP001525968"/>
    </source>
</evidence>
<comment type="caution">
    <text evidence="6">The sequence shown here is derived from an EMBL/GenBank/DDBJ whole genome shotgun (WGS) entry which is preliminary data.</text>
</comment>
<dbReference type="PANTHER" id="PTHR43248:SF25">
    <property type="entry name" value="AB HYDROLASE-1 DOMAIN-CONTAINING PROTEIN-RELATED"/>
    <property type="match status" value="1"/>
</dbReference>
<dbReference type="EMBL" id="JAODYH010000017">
    <property type="protein sequence ID" value="MCT9813171.1"/>
    <property type="molecule type" value="Genomic_DNA"/>
</dbReference>
<dbReference type="SUPFAM" id="SSF53474">
    <property type="entry name" value="alpha/beta-Hydrolases"/>
    <property type="match status" value="1"/>
</dbReference>
<dbReference type="InterPro" id="IPR000073">
    <property type="entry name" value="AB_hydrolase_1"/>
</dbReference>
<dbReference type="Pfam" id="PF08386">
    <property type="entry name" value="Abhydrolase_4"/>
    <property type="match status" value="1"/>
</dbReference>
<dbReference type="InterPro" id="IPR013595">
    <property type="entry name" value="Pept_S33_TAP-like_C"/>
</dbReference>
<feature type="domain" description="Peptidase S33 tripeptidyl aminopeptidase-like C-terminal" evidence="5">
    <location>
        <begin position="460"/>
        <end position="553"/>
    </location>
</feature>
<dbReference type="InterPro" id="IPR051601">
    <property type="entry name" value="Serine_prot/Carboxylest_S33"/>
</dbReference>
<dbReference type="Gene3D" id="3.40.50.1820">
    <property type="entry name" value="alpha/beta hydrolase"/>
    <property type="match status" value="1"/>
</dbReference>
<dbReference type="InterPro" id="IPR029058">
    <property type="entry name" value="AB_hydrolase_fold"/>
</dbReference>
<evidence type="ECO:0000256" key="1">
    <source>
        <dbReference type="ARBA" id="ARBA00010088"/>
    </source>
</evidence>